<dbReference type="AlphaFoldDB" id="M1MDR6"/>
<feature type="domain" description="Tail spike" evidence="1">
    <location>
        <begin position="96"/>
        <end position="361"/>
    </location>
</feature>
<protein>
    <submittedName>
        <fullName evidence="2">Phage minor structural protein</fullName>
    </submittedName>
</protein>
<name>M1MDR6_9CLOT</name>
<dbReference type="RefSeq" id="WP_015390859.1">
    <property type="nucleotide sequence ID" value="NC_020291.1"/>
</dbReference>
<proteinExistence type="predicted"/>
<dbReference type="NCBIfam" id="TIGR01665">
    <property type="entry name" value="put_anti_recept"/>
    <property type="match status" value="1"/>
</dbReference>
<keyword evidence="3" id="KW-1185">Reference proteome</keyword>
<evidence type="ECO:0000313" key="2">
    <source>
        <dbReference type="EMBL" id="AGF54533.1"/>
    </source>
</evidence>
<dbReference type="Proteomes" id="UP000011728">
    <property type="component" value="Chromosome"/>
</dbReference>
<dbReference type="HOGENOM" id="CLU_027701_1_0_9"/>
<dbReference type="PATRIC" id="fig|931276.5.peg.709"/>
<evidence type="ECO:0000313" key="3">
    <source>
        <dbReference type="Proteomes" id="UP000011728"/>
    </source>
</evidence>
<organism evidence="2 3">
    <name type="scientific">Clostridium saccharoperbutylacetonicum N1-4(HMT)</name>
    <dbReference type="NCBI Taxonomy" id="931276"/>
    <lineage>
        <taxon>Bacteria</taxon>
        <taxon>Bacillati</taxon>
        <taxon>Bacillota</taxon>
        <taxon>Clostridia</taxon>
        <taxon>Eubacteriales</taxon>
        <taxon>Clostridiaceae</taxon>
        <taxon>Clostridium</taxon>
    </lineage>
</organism>
<reference evidence="2 3" key="1">
    <citation type="submission" date="2013-02" db="EMBL/GenBank/DDBJ databases">
        <title>Genome sequence of Clostridium saccharoperbutylacetonicum N1-4(HMT).</title>
        <authorList>
            <person name="Poehlein A."/>
            <person name="Daniel R."/>
        </authorList>
    </citation>
    <scope>NUCLEOTIDE SEQUENCE [LARGE SCALE GENOMIC DNA]</scope>
    <source>
        <strain evidence="3">N1-4(HMT)</strain>
    </source>
</reference>
<dbReference type="EMBL" id="CP004121">
    <property type="protein sequence ID" value="AGF54533.1"/>
    <property type="molecule type" value="Genomic_DNA"/>
</dbReference>
<sequence length="709" mass="80237">MMIRLWESTEKNFKGNQWILSECTKCQITEIINGEFTLDLEYPLQDTKGISNYIVRGNIITCPMKDTRSEQQFRIRKVEKTSSKVIVYAETKLIADLRANRVRKMTIAGKTRKEAIQYILANTLEKNNFTVGNLDNNAISNVIVDVKEGSALEALIGKENSILGEYGGEFIINNNAIDIVDSRGSNDGFTISYGKNIASIKETIDDTDLVTVLIPKVGDLRLPEYYVESPKVNNYEKKYFKEIELKLKIWDGKGEKASNEVAEAEAYKIIRETCSKMFAEEKFDQINFNYSVDLVTLGKTEEYKEYAILENTSLGDLVEIKHRLLNLDLVGRINKTIYDVLSDKYIKLEIGFAKQDIADLINTTVKQIETAKQEVTLRVESMQNTLSTQIKLTEDTLRTEATNSKNQLQTSINQTASQIRQEALDTKNNLQSSITQNANKINAVVQGGNTQGSWELNKDAFKVAFSGASDGYTQINGDGITINDGKFRIRHDGETVFNVSKRGYARAVRGFEVSGNDEDTYCLIDSTGLEISNENGYTGRFEAHSSKTGLYIPDDLIASDLEVEDFCKVRGNLRVNEDLTVFGEKNCIQVTRNYGDRRISAYETTEYYFGDIGEGIIRNGECIVYIDDIFSECINTNISYQVFTQVYNGSVTKICRHENYFIVYGADETVFAWELKGKRKGYENNRLDESVIEINTKNKIEKILLEEGL</sequence>
<accession>M1MDR6</accession>
<gene>
    <name evidence="2" type="ORF">Cspa_c07560</name>
</gene>
<dbReference type="InterPro" id="IPR010572">
    <property type="entry name" value="Tail_dom"/>
</dbReference>
<dbReference type="KEGG" id="csr:Cspa_c07560"/>
<dbReference type="Pfam" id="PF06605">
    <property type="entry name" value="Prophage_tail"/>
    <property type="match status" value="1"/>
</dbReference>
<dbReference type="InterPro" id="IPR007119">
    <property type="entry name" value="Phage_tail_spike_N"/>
</dbReference>
<dbReference type="eggNOG" id="COG4926">
    <property type="taxonomic scope" value="Bacteria"/>
</dbReference>
<dbReference type="STRING" id="36745.CLSAP_07950"/>
<evidence type="ECO:0000259" key="1">
    <source>
        <dbReference type="Pfam" id="PF06605"/>
    </source>
</evidence>